<comment type="caution">
    <text evidence="10">The sequence shown here is derived from an EMBL/GenBank/DDBJ whole genome shotgun (WGS) entry which is preliminary data.</text>
</comment>
<dbReference type="Pfam" id="PF02687">
    <property type="entry name" value="FtsX"/>
    <property type="match status" value="1"/>
</dbReference>
<dbReference type="InterPro" id="IPR003838">
    <property type="entry name" value="ABC3_permease_C"/>
</dbReference>
<keyword evidence="5 7" id="KW-0472">Membrane</keyword>
<organism evidence="10 11">
    <name type="scientific">Xylanimonas ulmi</name>
    <dbReference type="NCBI Taxonomy" id="228973"/>
    <lineage>
        <taxon>Bacteria</taxon>
        <taxon>Bacillati</taxon>
        <taxon>Actinomycetota</taxon>
        <taxon>Actinomycetes</taxon>
        <taxon>Micrococcales</taxon>
        <taxon>Promicromonosporaceae</taxon>
        <taxon>Xylanimonas</taxon>
    </lineage>
</organism>
<keyword evidence="11" id="KW-1185">Reference proteome</keyword>
<keyword evidence="3 7" id="KW-0812">Transmembrane</keyword>
<name>A0A4Q7M0B6_9MICO</name>
<keyword evidence="4 7" id="KW-1133">Transmembrane helix</keyword>
<gene>
    <name evidence="10" type="ORF">EV386_1476</name>
</gene>
<evidence type="ECO:0000256" key="5">
    <source>
        <dbReference type="ARBA" id="ARBA00023136"/>
    </source>
</evidence>
<feature type="domain" description="ABC3 transporter permease C-terminal" evidence="8">
    <location>
        <begin position="302"/>
        <end position="425"/>
    </location>
</feature>
<evidence type="ECO:0000256" key="1">
    <source>
        <dbReference type="ARBA" id="ARBA00004651"/>
    </source>
</evidence>
<feature type="transmembrane region" description="Helical" evidence="7">
    <location>
        <begin position="296"/>
        <end position="322"/>
    </location>
</feature>
<feature type="transmembrane region" description="Helical" evidence="7">
    <location>
        <begin position="343"/>
        <end position="370"/>
    </location>
</feature>
<feature type="transmembrane region" description="Helical" evidence="7">
    <location>
        <begin position="390"/>
        <end position="412"/>
    </location>
</feature>
<comment type="subcellular location">
    <subcellularLocation>
        <location evidence="1">Cell membrane</location>
        <topology evidence="1">Multi-pass membrane protein</topology>
    </subcellularLocation>
</comment>
<dbReference type="InterPro" id="IPR025857">
    <property type="entry name" value="MacB_PCD"/>
</dbReference>
<dbReference type="RefSeq" id="WP_130413684.1">
    <property type="nucleotide sequence ID" value="NZ_SGWX01000001.1"/>
</dbReference>
<dbReference type="OrthoDB" id="9780560at2"/>
<dbReference type="InterPro" id="IPR050250">
    <property type="entry name" value="Macrolide_Exporter_MacB"/>
</dbReference>
<evidence type="ECO:0000256" key="2">
    <source>
        <dbReference type="ARBA" id="ARBA00022475"/>
    </source>
</evidence>
<feature type="domain" description="MacB-like periplasmic core" evidence="9">
    <location>
        <begin position="21"/>
        <end position="260"/>
    </location>
</feature>
<evidence type="ECO:0000256" key="6">
    <source>
        <dbReference type="ARBA" id="ARBA00038076"/>
    </source>
</evidence>
<dbReference type="Pfam" id="PF12704">
    <property type="entry name" value="MacB_PCD"/>
    <property type="match status" value="1"/>
</dbReference>
<reference evidence="10 11" key="1">
    <citation type="submission" date="2019-02" db="EMBL/GenBank/DDBJ databases">
        <title>Sequencing the genomes of 1000 actinobacteria strains.</title>
        <authorList>
            <person name="Klenk H.-P."/>
        </authorList>
    </citation>
    <scope>NUCLEOTIDE SEQUENCE [LARGE SCALE GENOMIC DNA]</scope>
    <source>
        <strain evidence="10 11">DSM 16932</strain>
    </source>
</reference>
<dbReference type="EMBL" id="SGWX01000001">
    <property type="protein sequence ID" value="RZS61186.1"/>
    <property type="molecule type" value="Genomic_DNA"/>
</dbReference>
<dbReference type="Proteomes" id="UP000293852">
    <property type="component" value="Unassembled WGS sequence"/>
</dbReference>
<dbReference type="AlphaFoldDB" id="A0A4Q7M0B6"/>
<dbReference type="GO" id="GO:0005886">
    <property type="term" value="C:plasma membrane"/>
    <property type="evidence" value="ECO:0007669"/>
    <property type="project" value="UniProtKB-SubCell"/>
</dbReference>
<keyword evidence="2" id="KW-1003">Cell membrane</keyword>
<evidence type="ECO:0000259" key="8">
    <source>
        <dbReference type="Pfam" id="PF02687"/>
    </source>
</evidence>
<accession>A0A4Q7M0B6</accession>
<proteinExistence type="inferred from homology"/>
<evidence type="ECO:0000256" key="3">
    <source>
        <dbReference type="ARBA" id="ARBA00022692"/>
    </source>
</evidence>
<dbReference type="GO" id="GO:0022857">
    <property type="term" value="F:transmembrane transporter activity"/>
    <property type="evidence" value="ECO:0007669"/>
    <property type="project" value="TreeGrafter"/>
</dbReference>
<evidence type="ECO:0000313" key="10">
    <source>
        <dbReference type="EMBL" id="RZS61186.1"/>
    </source>
</evidence>
<dbReference type="PANTHER" id="PTHR30572">
    <property type="entry name" value="MEMBRANE COMPONENT OF TRANSPORTER-RELATED"/>
    <property type="match status" value="1"/>
</dbReference>
<evidence type="ECO:0000256" key="4">
    <source>
        <dbReference type="ARBA" id="ARBA00022989"/>
    </source>
</evidence>
<evidence type="ECO:0000256" key="7">
    <source>
        <dbReference type="SAM" id="Phobius"/>
    </source>
</evidence>
<protein>
    <submittedName>
        <fullName evidence="10">Putative ABC transport system permease protein</fullName>
    </submittedName>
</protein>
<dbReference type="PANTHER" id="PTHR30572:SF4">
    <property type="entry name" value="ABC TRANSPORTER PERMEASE YTRF"/>
    <property type="match status" value="1"/>
</dbReference>
<sequence length="432" mass="43674">MKALDVIKRANANAFRSRLRTTLTALAIVIGAFALTLTNALGAGVNSFMADTVATIGVNDVLTVTPLDDDAPASDGPTVFDPDRATMSGGPMAGAMGPTLALTAADLDTIAATPGVLDVSPLRMVALDFVQADGSSPYEISLGMALPGMHVELAAGSNVDLTTDEPQVILPTSYVTPLGFDSPADAVGAMVDLGLTDATGTIVTQPVTVVGIAEPGLLGSAGAVPNPALTDALVDLASVGRDPGAPVLHMAAFVTYDPDAGQDATADLQAALAAEGFESMTVDDQLGMFTSVIDTVVFVLSSFAVIALIAASIGIINTLFMAVQERTREVGLMKAMGLSSAKVFALFSVEATVIGLLGSAVGVLAAMVTGRVISSALSGGILADLPGLDLFVFEPLTVLGVIAGVMLVAFLAGTLPALRAAKADPISSLRYE</sequence>
<comment type="similarity">
    <text evidence="6">Belongs to the ABC-4 integral membrane protein family.</text>
</comment>
<evidence type="ECO:0000259" key="9">
    <source>
        <dbReference type="Pfam" id="PF12704"/>
    </source>
</evidence>
<evidence type="ECO:0000313" key="11">
    <source>
        <dbReference type="Proteomes" id="UP000293852"/>
    </source>
</evidence>